<keyword evidence="10" id="KW-1185">Reference proteome</keyword>
<dbReference type="Proteomes" id="UP000007939">
    <property type="component" value="Chromosome"/>
</dbReference>
<dbReference type="SUPFAM" id="SSF103473">
    <property type="entry name" value="MFS general substrate transporter"/>
    <property type="match status" value="1"/>
</dbReference>
<feature type="transmembrane region" description="Helical" evidence="7">
    <location>
        <begin position="137"/>
        <end position="161"/>
    </location>
</feature>
<feature type="transmembrane region" description="Helical" evidence="7">
    <location>
        <begin position="351"/>
        <end position="374"/>
    </location>
</feature>
<dbReference type="eggNOG" id="COG0477">
    <property type="taxonomic scope" value="Bacteria"/>
</dbReference>
<evidence type="ECO:0000313" key="9">
    <source>
        <dbReference type="EMBL" id="AEC02696.1"/>
    </source>
</evidence>
<keyword evidence="3" id="KW-1003">Cell membrane</keyword>
<dbReference type="InterPro" id="IPR005829">
    <property type="entry name" value="Sugar_transporter_CS"/>
</dbReference>
<organism evidence="9 10">
    <name type="scientific">Parasphaerochaeta coccoides (strain ATCC BAA-1237 / DSM 17374 / SPN1)</name>
    <name type="common">Sphaerochaeta coccoides</name>
    <dbReference type="NCBI Taxonomy" id="760011"/>
    <lineage>
        <taxon>Bacteria</taxon>
        <taxon>Pseudomonadati</taxon>
        <taxon>Spirochaetota</taxon>
        <taxon>Spirochaetia</taxon>
        <taxon>Spirochaetales</taxon>
        <taxon>Sphaerochaetaceae</taxon>
        <taxon>Parasphaerochaeta</taxon>
    </lineage>
</organism>
<feature type="transmembrane region" description="Helical" evidence="7">
    <location>
        <begin position="224"/>
        <end position="241"/>
    </location>
</feature>
<dbReference type="PROSITE" id="PS50850">
    <property type="entry name" value="MFS"/>
    <property type="match status" value="1"/>
</dbReference>
<dbReference type="HOGENOM" id="CLU_001265_60_4_12"/>
<feature type="transmembrane region" description="Helical" evidence="7">
    <location>
        <begin position="380"/>
        <end position="399"/>
    </location>
</feature>
<dbReference type="InterPro" id="IPR036259">
    <property type="entry name" value="MFS_trans_sf"/>
</dbReference>
<dbReference type="GO" id="GO:0005886">
    <property type="term" value="C:plasma membrane"/>
    <property type="evidence" value="ECO:0007669"/>
    <property type="project" value="UniProtKB-SubCell"/>
</dbReference>
<feature type="domain" description="Major facilitator superfamily (MFS) profile" evidence="8">
    <location>
        <begin position="14"/>
        <end position="403"/>
    </location>
</feature>
<evidence type="ECO:0000256" key="4">
    <source>
        <dbReference type="ARBA" id="ARBA00022692"/>
    </source>
</evidence>
<keyword evidence="2" id="KW-0813">Transport</keyword>
<dbReference type="PANTHER" id="PTHR23517:SF2">
    <property type="entry name" value="MULTIDRUG RESISTANCE PROTEIN MDTH"/>
    <property type="match status" value="1"/>
</dbReference>
<evidence type="ECO:0000256" key="3">
    <source>
        <dbReference type="ARBA" id="ARBA00022475"/>
    </source>
</evidence>
<evidence type="ECO:0000256" key="6">
    <source>
        <dbReference type="ARBA" id="ARBA00023136"/>
    </source>
</evidence>
<feature type="transmembrane region" description="Helical" evidence="7">
    <location>
        <begin position="47"/>
        <end position="68"/>
    </location>
</feature>
<dbReference type="KEGG" id="scc:Spico_1493"/>
<reference evidence="10" key="1">
    <citation type="submission" date="2011-04" db="EMBL/GenBank/DDBJ databases">
        <title>The complete genome of Spirochaeta coccoides DSM 17374.</title>
        <authorList>
            <person name="Lucas S."/>
            <person name="Copeland A."/>
            <person name="Lapidus A."/>
            <person name="Bruce D."/>
            <person name="Goodwin L."/>
            <person name="Pitluck S."/>
            <person name="Peters L."/>
            <person name="Kyrpides N."/>
            <person name="Mavromatis K."/>
            <person name="Pagani I."/>
            <person name="Ivanova N."/>
            <person name="Ovchinnikova G."/>
            <person name="Lu M."/>
            <person name="Detter J.C."/>
            <person name="Tapia R."/>
            <person name="Han C."/>
            <person name="Land M."/>
            <person name="Hauser L."/>
            <person name="Markowitz V."/>
            <person name="Cheng J.-F."/>
            <person name="Hugenholtz P."/>
            <person name="Woyke T."/>
            <person name="Wu D."/>
            <person name="Spring S."/>
            <person name="Schroeder M."/>
            <person name="Brambilla E."/>
            <person name="Klenk H.-P."/>
            <person name="Eisen J.A."/>
        </authorList>
    </citation>
    <scope>NUCLEOTIDE SEQUENCE [LARGE SCALE GENOMIC DNA]</scope>
    <source>
        <strain evidence="10">ATCC BAA-1237 / DSM 17374 / SPN1</strain>
    </source>
</reference>
<accession>F4GIS8</accession>
<dbReference type="STRING" id="760011.Spico_1493"/>
<evidence type="ECO:0000259" key="8">
    <source>
        <dbReference type="PROSITE" id="PS50850"/>
    </source>
</evidence>
<feature type="transmembrane region" description="Helical" evidence="7">
    <location>
        <begin position="288"/>
        <end position="307"/>
    </location>
</feature>
<dbReference type="InterPro" id="IPR050171">
    <property type="entry name" value="MFS_Transporters"/>
</dbReference>
<dbReference type="InterPro" id="IPR011701">
    <property type="entry name" value="MFS"/>
</dbReference>
<dbReference type="InterPro" id="IPR020846">
    <property type="entry name" value="MFS_dom"/>
</dbReference>
<feature type="transmembrane region" description="Helical" evidence="7">
    <location>
        <begin position="261"/>
        <end position="281"/>
    </location>
</feature>
<gene>
    <name evidence="9" type="ordered locus">Spico_1493</name>
</gene>
<dbReference type="OrthoDB" id="9793283at2"/>
<keyword evidence="4 7" id="KW-0812">Transmembrane</keyword>
<dbReference type="GO" id="GO:0022857">
    <property type="term" value="F:transmembrane transporter activity"/>
    <property type="evidence" value="ECO:0007669"/>
    <property type="project" value="InterPro"/>
</dbReference>
<keyword evidence="6 7" id="KW-0472">Membrane</keyword>
<evidence type="ECO:0000256" key="5">
    <source>
        <dbReference type="ARBA" id="ARBA00022989"/>
    </source>
</evidence>
<comment type="subcellular location">
    <subcellularLocation>
        <location evidence="1">Cell membrane</location>
        <topology evidence="1">Multi-pass membrane protein</topology>
    </subcellularLocation>
</comment>
<name>F4GIS8_PARC1</name>
<sequence length="406" mass="45096">MKNPISVYKGLHKSFYIMALTVFINCAGNFVVVFFSLYLTVRLGYDVATTGLLVSGLAFISIPGSLIGGKLSDLFGRKTIMVSSQIMMGLSYILCGFFFDQSYAFVFIFLAQFFDGITDPARNALEVDITKPEQRQAAFSLLYQALNMGFAIGPLLASFLFYNHPQWLFWGNGIAELVAISLVVLFVPESKPSVAAIEKSKQLNTGEKAESGSIFKVLLARPQLLWFSLASLFIAFAYRQIAFALPLQTTALFELKGAQYYGFMASLNAIIVILFNPFVLAISKKNNVLINVLSAAFMYLVTFALFGLARIPWQFYALTALYTVGEILINNNSKAYQNNNTPMNFRGRFNAILPLFKTTGNFLGPVIGGIILTHLSFRELWLIAAVAVLLAILIYLYLLKRKENAT</sequence>
<evidence type="ECO:0000256" key="1">
    <source>
        <dbReference type="ARBA" id="ARBA00004651"/>
    </source>
</evidence>
<dbReference type="PANTHER" id="PTHR23517">
    <property type="entry name" value="RESISTANCE PROTEIN MDTM, PUTATIVE-RELATED-RELATED"/>
    <property type="match status" value="1"/>
</dbReference>
<evidence type="ECO:0000256" key="2">
    <source>
        <dbReference type="ARBA" id="ARBA00022448"/>
    </source>
</evidence>
<dbReference type="EMBL" id="CP002659">
    <property type="protein sequence ID" value="AEC02696.1"/>
    <property type="molecule type" value="Genomic_DNA"/>
</dbReference>
<evidence type="ECO:0000256" key="7">
    <source>
        <dbReference type="SAM" id="Phobius"/>
    </source>
</evidence>
<dbReference type="AlphaFoldDB" id="F4GIS8"/>
<dbReference type="Pfam" id="PF07690">
    <property type="entry name" value="MFS_1"/>
    <property type="match status" value="1"/>
</dbReference>
<proteinExistence type="predicted"/>
<feature type="transmembrane region" description="Helical" evidence="7">
    <location>
        <begin position="313"/>
        <end position="330"/>
    </location>
</feature>
<keyword evidence="5 7" id="KW-1133">Transmembrane helix</keyword>
<reference evidence="9 10" key="2">
    <citation type="journal article" date="2012" name="Stand. Genomic Sci.">
        <title>Complete genome sequence of the termite hindgut bacterium Spirochaeta coccoides type strain (SPN1(T)), reclassification in the genus Sphaerochaeta as Sphaerochaeta coccoides comb. nov. and emendations of the family Spirochaetaceae and the genus Sphaerochaeta.</title>
        <authorList>
            <person name="Abt B."/>
            <person name="Han C."/>
            <person name="Scheuner C."/>
            <person name="Lu M."/>
            <person name="Lapidus A."/>
            <person name="Nolan M."/>
            <person name="Lucas S."/>
            <person name="Hammon N."/>
            <person name="Deshpande S."/>
            <person name="Cheng J.F."/>
            <person name="Tapia R."/>
            <person name="Goodwin L.A."/>
            <person name="Pitluck S."/>
            <person name="Liolios K."/>
            <person name="Pagani I."/>
            <person name="Ivanova N."/>
            <person name="Mavromatis K."/>
            <person name="Mikhailova N."/>
            <person name="Huntemann M."/>
            <person name="Pati A."/>
            <person name="Chen A."/>
            <person name="Palaniappan K."/>
            <person name="Land M."/>
            <person name="Hauser L."/>
            <person name="Brambilla E.M."/>
            <person name="Rohde M."/>
            <person name="Spring S."/>
            <person name="Gronow S."/>
            <person name="Goker M."/>
            <person name="Woyke T."/>
            <person name="Bristow J."/>
            <person name="Eisen J.A."/>
            <person name="Markowitz V."/>
            <person name="Hugenholtz P."/>
            <person name="Kyrpides N.C."/>
            <person name="Klenk H.P."/>
            <person name="Detter J.C."/>
        </authorList>
    </citation>
    <scope>NUCLEOTIDE SEQUENCE [LARGE SCALE GENOMIC DNA]</scope>
    <source>
        <strain evidence="10">ATCC BAA-1237 / DSM 17374 / SPN1</strain>
    </source>
</reference>
<dbReference type="Gene3D" id="1.20.1250.20">
    <property type="entry name" value="MFS general substrate transporter like domains"/>
    <property type="match status" value="1"/>
</dbReference>
<feature type="transmembrane region" description="Helical" evidence="7">
    <location>
        <begin position="167"/>
        <end position="187"/>
    </location>
</feature>
<feature type="transmembrane region" description="Helical" evidence="7">
    <location>
        <begin position="15"/>
        <end position="41"/>
    </location>
</feature>
<dbReference type="PROSITE" id="PS00216">
    <property type="entry name" value="SUGAR_TRANSPORT_1"/>
    <property type="match status" value="1"/>
</dbReference>
<protein>
    <submittedName>
        <fullName evidence="9">Major facilitator superfamily MFS_1</fullName>
    </submittedName>
</protein>
<dbReference type="RefSeq" id="WP_013740090.1">
    <property type="nucleotide sequence ID" value="NC_015436.1"/>
</dbReference>
<evidence type="ECO:0000313" key="10">
    <source>
        <dbReference type="Proteomes" id="UP000007939"/>
    </source>
</evidence>